<keyword evidence="4 6" id="KW-0067">ATP-binding</keyword>
<reference evidence="6" key="1">
    <citation type="submission" date="2020-10" db="EMBL/GenBank/DDBJ databases">
        <title>Connecting structure to function with the recovery of over 1000 high-quality activated sludge metagenome-assembled genomes encoding full-length rRNA genes using long-read sequencing.</title>
        <authorList>
            <person name="Singleton C.M."/>
            <person name="Petriglieri F."/>
            <person name="Kristensen J.M."/>
            <person name="Kirkegaard R.H."/>
            <person name="Michaelsen T.Y."/>
            <person name="Andersen M.H."/>
            <person name="Karst S.M."/>
            <person name="Dueholm M.S."/>
            <person name="Nielsen P.H."/>
            <person name="Albertsen M."/>
        </authorList>
    </citation>
    <scope>NUCLEOTIDE SEQUENCE</scope>
    <source>
        <strain evidence="6">Bjer_18-Q3-R1-45_BAT3C.347</strain>
    </source>
</reference>
<evidence type="ECO:0000313" key="6">
    <source>
        <dbReference type="EMBL" id="MBK6974273.1"/>
    </source>
</evidence>
<gene>
    <name evidence="6" type="ORF">IPH26_15445</name>
</gene>
<evidence type="ECO:0000256" key="3">
    <source>
        <dbReference type="ARBA" id="ARBA00022741"/>
    </source>
</evidence>
<dbReference type="Pfam" id="PF00005">
    <property type="entry name" value="ABC_tran"/>
    <property type="match status" value="1"/>
</dbReference>
<evidence type="ECO:0000256" key="1">
    <source>
        <dbReference type="ARBA" id="ARBA00022448"/>
    </source>
</evidence>
<dbReference type="Proteomes" id="UP000807785">
    <property type="component" value="Unassembled WGS sequence"/>
</dbReference>
<dbReference type="PANTHER" id="PTHR42781:SF4">
    <property type="entry name" value="SPERMIDINE_PUTRESCINE IMPORT ATP-BINDING PROTEIN POTA"/>
    <property type="match status" value="1"/>
</dbReference>
<sequence>MDIEVDICKTVTDRGRCFSLRACFDSRNDFIVLFGPSGSGKSLTLQAIAGLVTPESGSIRVGGRTLFDSGRRISVPIQQRNVGYLFQDYALFPHLTVAENIGFGLKSWWQPGMPPRMRERVGEMLEVFEIQRQADALPRDLSGGQRQRVALARALIRKPDLLLLDEPFAALNPLLRARMRGELMRIQQQFQVPVLLITHDEDDVEAFGETLVLYDAGCVRSVWPFKKLRQSDRESGTDQTAGELLLGLSLPAHTAAFA</sequence>
<feature type="domain" description="ABC transporter" evidence="5">
    <location>
        <begin position="2"/>
        <end position="241"/>
    </location>
</feature>
<evidence type="ECO:0000259" key="5">
    <source>
        <dbReference type="PROSITE" id="PS50893"/>
    </source>
</evidence>
<dbReference type="EMBL" id="JADJEV010000004">
    <property type="protein sequence ID" value="MBK6974273.1"/>
    <property type="molecule type" value="Genomic_DNA"/>
</dbReference>
<keyword evidence="2" id="KW-0472">Membrane</keyword>
<dbReference type="GO" id="GO:0016887">
    <property type="term" value="F:ATP hydrolysis activity"/>
    <property type="evidence" value="ECO:0007669"/>
    <property type="project" value="InterPro"/>
</dbReference>
<dbReference type="PROSITE" id="PS00211">
    <property type="entry name" value="ABC_TRANSPORTER_1"/>
    <property type="match status" value="1"/>
</dbReference>
<keyword evidence="3" id="KW-0547">Nucleotide-binding</keyword>
<dbReference type="PROSITE" id="PS50893">
    <property type="entry name" value="ABC_TRANSPORTER_2"/>
    <property type="match status" value="1"/>
</dbReference>
<organism evidence="6 7">
    <name type="scientific">Candidatus Methylophosphatis roskildensis</name>
    <dbReference type="NCBI Taxonomy" id="2899263"/>
    <lineage>
        <taxon>Bacteria</taxon>
        <taxon>Pseudomonadati</taxon>
        <taxon>Pseudomonadota</taxon>
        <taxon>Betaproteobacteria</taxon>
        <taxon>Nitrosomonadales</taxon>
        <taxon>Sterolibacteriaceae</taxon>
        <taxon>Candidatus Methylophosphatis</taxon>
    </lineage>
</organism>
<dbReference type="PANTHER" id="PTHR42781">
    <property type="entry name" value="SPERMIDINE/PUTRESCINE IMPORT ATP-BINDING PROTEIN POTA"/>
    <property type="match status" value="1"/>
</dbReference>
<evidence type="ECO:0000313" key="7">
    <source>
        <dbReference type="Proteomes" id="UP000807785"/>
    </source>
</evidence>
<dbReference type="InterPro" id="IPR003593">
    <property type="entry name" value="AAA+_ATPase"/>
</dbReference>
<dbReference type="GO" id="GO:0005524">
    <property type="term" value="F:ATP binding"/>
    <property type="evidence" value="ECO:0007669"/>
    <property type="project" value="UniProtKB-KW"/>
</dbReference>
<comment type="caution">
    <text evidence="6">The sequence shown here is derived from an EMBL/GenBank/DDBJ whole genome shotgun (WGS) entry which is preliminary data.</text>
</comment>
<dbReference type="InterPro" id="IPR003439">
    <property type="entry name" value="ABC_transporter-like_ATP-bd"/>
</dbReference>
<name>A0A9D7HMZ3_9PROT</name>
<keyword evidence="2" id="KW-1003">Cell membrane</keyword>
<dbReference type="AlphaFoldDB" id="A0A9D7HMZ3"/>
<protein>
    <submittedName>
        <fullName evidence="6">ATP-binding cassette domain-containing protein</fullName>
    </submittedName>
</protein>
<dbReference type="InterPro" id="IPR027417">
    <property type="entry name" value="P-loop_NTPase"/>
</dbReference>
<evidence type="ECO:0000256" key="4">
    <source>
        <dbReference type="ARBA" id="ARBA00022840"/>
    </source>
</evidence>
<dbReference type="SMART" id="SM00382">
    <property type="entry name" value="AAA"/>
    <property type="match status" value="1"/>
</dbReference>
<dbReference type="Gene3D" id="3.40.50.300">
    <property type="entry name" value="P-loop containing nucleotide triphosphate hydrolases"/>
    <property type="match status" value="1"/>
</dbReference>
<dbReference type="InterPro" id="IPR050093">
    <property type="entry name" value="ABC_SmlMolc_Importer"/>
</dbReference>
<accession>A0A9D7HMZ3</accession>
<proteinExistence type="predicted"/>
<dbReference type="InterPro" id="IPR017871">
    <property type="entry name" value="ABC_transporter-like_CS"/>
</dbReference>
<keyword evidence="1" id="KW-0813">Transport</keyword>
<evidence type="ECO:0000256" key="2">
    <source>
        <dbReference type="ARBA" id="ARBA00022475"/>
    </source>
</evidence>
<dbReference type="SUPFAM" id="SSF52540">
    <property type="entry name" value="P-loop containing nucleoside triphosphate hydrolases"/>
    <property type="match status" value="1"/>
</dbReference>